<evidence type="ECO:0000256" key="7">
    <source>
        <dbReference type="ARBA" id="ARBA00022833"/>
    </source>
</evidence>
<evidence type="ECO:0000256" key="10">
    <source>
        <dbReference type="ARBA" id="ARBA00023065"/>
    </source>
</evidence>
<evidence type="ECO:0000256" key="11">
    <source>
        <dbReference type="ARBA" id="ARBA00023136"/>
    </source>
</evidence>
<comment type="catalytic activity">
    <reaction evidence="12">
        <text>Mg(2+)(in) = Mg(2+)(out)</text>
        <dbReference type="Rhea" id="RHEA:29827"/>
        <dbReference type="ChEBI" id="CHEBI:18420"/>
    </reaction>
</comment>
<evidence type="ECO:0000256" key="5">
    <source>
        <dbReference type="ARBA" id="ARBA00022519"/>
    </source>
</evidence>
<keyword evidence="16" id="KW-1185">Reference proteome</keyword>
<dbReference type="GO" id="GO:0015087">
    <property type="term" value="F:cobalt ion transmembrane transporter activity"/>
    <property type="evidence" value="ECO:0007669"/>
    <property type="project" value="TreeGrafter"/>
</dbReference>
<accession>A0A418WGT2</accession>
<keyword evidence="10" id="KW-0406">Ion transport</keyword>
<evidence type="ECO:0000256" key="1">
    <source>
        <dbReference type="ARBA" id="ARBA00004651"/>
    </source>
</evidence>
<keyword evidence="11 14" id="KW-0472">Membrane</keyword>
<dbReference type="Gene3D" id="1.20.58.340">
    <property type="entry name" value="Magnesium transport protein CorA, transmembrane region"/>
    <property type="match status" value="1"/>
</dbReference>
<dbReference type="Gene3D" id="3.30.460.20">
    <property type="entry name" value="CorA soluble domain-like"/>
    <property type="match status" value="1"/>
</dbReference>
<evidence type="ECO:0000313" key="16">
    <source>
        <dbReference type="Proteomes" id="UP000284605"/>
    </source>
</evidence>
<keyword evidence="8" id="KW-0460">Magnesium</keyword>
<keyword evidence="9 14" id="KW-1133">Transmembrane helix</keyword>
<comment type="subcellular location">
    <subcellularLocation>
        <location evidence="1">Cell membrane</location>
        <topology evidence="1">Multi-pass membrane protein</topology>
    </subcellularLocation>
</comment>
<dbReference type="GO" id="GO:0005886">
    <property type="term" value="C:plasma membrane"/>
    <property type="evidence" value="ECO:0007669"/>
    <property type="project" value="UniProtKB-SubCell"/>
</dbReference>
<evidence type="ECO:0000256" key="9">
    <source>
        <dbReference type="ARBA" id="ARBA00022989"/>
    </source>
</evidence>
<feature type="transmembrane region" description="Helical" evidence="14">
    <location>
        <begin position="318"/>
        <end position="338"/>
    </location>
</feature>
<evidence type="ECO:0000256" key="4">
    <source>
        <dbReference type="ARBA" id="ARBA00022475"/>
    </source>
</evidence>
<evidence type="ECO:0000256" key="3">
    <source>
        <dbReference type="ARBA" id="ARBA00022448"/>
    </source>
</evidence>
<dbReference type="AlphaFoldDB" id="A0A418WGT2"/>
<evidence type="ECO:0000256" key="2">
    <source>
        <dbReference type="ARBA" id="ARBA00009765"/>
    </source>
</evidence>
<evidence type="ECO:0000256" key="13">
    <source>
        <dbReference type="ARBA" id="ARBA00045497"/>
    </source>
</evidence>
<dbReference type="OrthoDB" id="9803416at2"/>
<dbReference type="Pfam" id="PF01544">
    <property type="entry name" value="CorA"/>
    <property type="match status" value="1"/>
</dbReference>
<dbReference type="SUPFAM" id="SSF144083">
    <property type="entry name" value="Magnesium transport protein CorA, transmembrane region"/>
    <property type="match status" value="1"/>
</dbReference>
<evidence type="ECO:0000256" key="14">
    <source>
        <dbReference type="SAM" id="Phobius"/>
    </source>
</evidence>
<dbReference type="PANTHER" id="PTHR46494">
    <property type="entry name" value="CORA FAMILY METAL ION TRANSPORTER (EUROFUNG)"/>
    <property type="match status" value="1"/>
</dbReference>
<comment type="similarity">
    <text evidence="2">Belongs to the CorA metal ion transporter (MIT) (TC 1.A.35) family.</text>
</comment>
<dbReference type="Proteomes" id="UP000284605">
    <property type="component" value="Unassembled WGS sequence"/>
</dbReference>
<dbReference type="InterPro" id="IPR045861">
    <property type="entry name" value="CorA_cytoplasmic_dom"/>
</dbReference>
<evidence type="ECO:0000313" key="15">
    <source>
        <dbReference type="EMBL" id="RJF89182.1"/>
    </source>
</evidence>
<reference evidence="15 16" key="1">
    <citation type="submission" date="2018-09" db="EMBL/GenBank/DDBJ databases">
        <authorList>
            <person name="Zhu H."/>
        </authorList>
    </citation>
    <scope>NUCLEOTIDE SEQUENCE [LARGE SCALE GENOMIC DNA]</scope>
    <source>
        <strain evidence="15 16">K1W22B-8</strain>
    </source>
</reference>
<comment type="function">
    <text evidence="13">Mediates influx of magnesium ions. Alternates between open and closed states. Activated by low cytoplasmic Mg(2+) levels. Inactive when cytoplasmic Mg(2+) levels are high.</text>
</comment>
<keyword evidence="6 14" id="KW-0812">Transmembrane</keyword>
<evidence type="ECO:0000256" key="12">
    <source>
        <dbReference type="ARBA" id="ARBA00034269"/>
    </source>
</evidence>
<proteinExistence type="inferred from homology"/>
<evidence type="ECO:0000256" key="6">
    <source>
        <dbReference type="ARBA" id="ARBA00022692"/>
    </source>
</evidence>
<name>A0A418WGT2_9PROT</name>
<evidence type="ECO:0000256" key="8">
    <source>
        <dbReference type="ARBA" id="ARBA00022842"/>
    </source>
</evidence>
<dbReference type="FunFam" id="1.20.58.340:FF:000004">
    <property type="entry name" value="Magnesium transport protein CorA"/>
    <property type="match status" value="1"/>
</dbReference>
<dbReference type="SUPFAM" id="SSF143865">
    <property type="entry name" value="CorA soluble domain-like"/>
    <property type="match status" value="1"/>
</dbReference>
<dbReference type="GO" id="GO:0000287">
    <property type="term" value="F:magnesium ion binding"/>
    <property type="evidence" value="ECO:0007669"/>
    <property type="project" value="TreeGrafter"/>
</dbReference>
<evidence type="ECO:0008006" key="17">
    <source>
        <dbReference type="Google" id="ProtNLM"/>
    </source>
</evidence>
<dbReference type="GO" id="GO:0050897">
    <property type="term" value="F:cobalt ion binding"/>
    <property type="evidence" value="ECO:0007669"/>
    <property type="project" value="TreeGrafter"/>
</dbReference>
<dbReference type="InterPro" id="IPR045863">
    <property type="entry name" value="CorA_TM1_TM2"/>
</dbReference>
<dbReference type="RefSeq" id="WP_119780559.1">
    <property type="nucleotide sequence ID" value="NZ_QYUK01000011.1"/>
</dbReference>
<keyword evidence="7" id="KW-0862">Zinc</keyword>
<organism evidence="15 16">
    <name type="scientific">Oleomonas cavernae</name>
    <dbReference type="NCBI Taxonomy" id="2320859"/>
    <lineage>
        <taxon>Bacteria</taxon>
        <taxon>Pseudomonadati</taxon>
        <taxon>Pseudomonadota</taxon>
        <taxon>Alphaproteobacteria</taxon>
        <taxon>Acetobacterales</taxon>
        <taxon>Acetobacteraceae</taxon>
        <taxon>Oleomonas</taxon>
    </lineage>
</organism>
<sequence>MDRLLHPDTTEPARRSVVAYAPVDGAVVALGLVPGTQKPDGLIWIDMVAPDDEDRRLVEEWTGIRLPSAQAMQNIAASQRFRRRGQSLLLVVPLLVADAMGHLSAKPTAFVLTADLLITVRDYEPNAFKQFADALIERDPGEIECAEDTLVGLLEAGVDHMADMIEAIGRELAPLSRRVFMASGNLVGHGRRLDLHLQAILRQIGKLGDKVAVGLYAIGWMDPLPEFLGEMSRHDFTPEHRRRIDLIDRDLAGLERTADHTFQRVQILLDATLGTITMRQSAINKVMSIVATIFLPPTLIGTVYGMNFNDMPELGWPWGYPVALLLMVATGVVPYLFIKWRGWF</sequence>
<dbReference type="PANTHER" id="PTHR46494:SF3">
    <property type="entry name" value="ZINC TRANSPORT PROTEIN ZNTB"/>
    <property type="match status" value="1"/>
</dbReference>
<protein>
    <recommendedName>
        <fullName evidence="17">Magnesium transporter</fullName>
    </recommendedName>
</protein>
<dbReference type="GO" id="GO:0015095">
    <property type="term" value="F:magnesium ion transmembrane transporter activity"/>
    <property type="evidence" value="ECO:0007669"/>
    <property type="project" value="TreeGrafter"/>
</dbReference>
<keyword evidence="4" id="KW-1003">Cell membrane</keyword>
<feature type="transmembrane region" description="Helical" evidence="14">
    <location>
        <begin position="286"/>
        <end position="306"/>
    </location>
</feature>
<dbReference type="EMBL" id="QYUK01000011">
    <property type="protein sequence ID" value="RJF89182.1"/>
    <property type="molecule type" value="Genomic_DNA"/>
</dbReference>
<keyword evidence="5" id="KW-0997">Cell inner membrane</keyword>
<dbReference type="InterPro" id="IPR002523">
    <property type="entry name" value="MgTranspt_CorA/ZnTranspt_ZntB"/>
</dbReference>
<comment type="caution">
    <text evidence="15">The sequence shown here is derived from an EMBL/GenBank/DDBJ whole genome shotgun (WGS) entry which is preliminary data.</text>
</comment>
<gene>
    <name evidence="15" type="ORF">D3874_21205</name>
</gene>
<keyword evidence="3" id="KW-0813">Transport</keyword>